<evidence type="ECO:0000313" key="2">
    <source>
        <dbReference type="EMBL" id="MCS0596206.1"/>
    </source>
</evidence>
<evidence type="ECO:0000256" key="1">
    <source>
        <dbReference type="SAM" id="SignalP"/>
    </source>
</evidence>
<dbReference type="RefSeq" id="WP_258827254.1">
    <property type="nucleotide sequence ID" value="NZ_JANUHA010000004.1"/>
</dbReference>
<name>A0ABT2AJ61_9BURK</name>
<feature type="signal peptide" evidence="1">
    <location>
        <begin position="1"/>
        <end position="19"/>
    </location>
</feature>
<evidence type="ECO:0000313" key="3">
    <source>
        <dbReference type="Proteomes" id="UP001206572"/>
    </source>
</evidence>
<protein>
    <submittedName>
        <fullName evidence="2">Uncharacterized protein</fullName>
    </submittedName>
</protein>
<comment type="caution">
    <text evidence="2">The sequence shown here is derived from an EMBL/GenBank/DDBJ whole genome shotgun (WGS) entry which is preliminary data.</text>
</comment>
<feature type="chain" id="PRO_5045131149" evidence="1">
    <location>
        <begin position="20"/>
        <end position="137"/>
    </location>
</feature>
<keyword evidence="3" id="KW-1185">Reference proteome</keyword>
<keyword evidence="1" id="KW-0732">Signal</keyword>
<accession>A0ABT2AJ61</accession>
<sequence>MTRAAILLTAGLLCTTAQADAGDIRCFRSPGVGKPLRLEFGFPPEGSKTAYVRYENGSANIPLKLIKSDAVETAPDRPMEITTTWKEMMPGGGTYTVVSQGANVYGFTYIRAKDGKAYQFEQDLEAWEEGGCRWTRR</sequence>
<proteinExistence type="predicted"/>
<reference evidence="2 3" key="1">
    <citation type="submission" date="2022-08" db="EMBL/GenBank/DDBJ databases">
        <title>Reclassification of Massilia species as members of the genera Telluria, Duganella, Pseudoduganella, Mokoshia gen. nov. and Zemynaea gen. nov. using orthogonal and non-orthogonal genome-based approaches.</title>
        <authorList>
            <person name="Bowman J.P."/>
        </authorList>
    </citation>
    <scope>NUCLEOTIDE SEQUENCE [LARGE SCALE GENOMIC DNA]</scope>
    <source>
        <strain evidence="2 3">JCM 31661</strain>
    </source>
</reference>
<dbReference type="Proteomes" id="UP001206572">
    <property type="component" value="Unassembled WGS sequence"/>
</dbReference>
<dbReference type="EMBL" id="JANUHA010000004">
    <property type="protein sequence ID" value="MCS0596206.1"/>
    <property type="molecule type" value="Genomic_DNA"/>
</dbReference>
<gene>
    <name evidence="2" type="ORF">NX780_07565</name>
</gene>
<organism evidence="2 3">
    <name type="scientific">Massilia agri</name>
    <dbReference type="NCBI Taxonomy" id="1886785"/>
    <lineage>
        <taxon>Bacteria</taxon>
        <taxon>Pseudomonadati</taxon>
        <taxon>Pseudomonadota</taxon>
        <taxon>Betaproteobacteria</taxon>
        <taxon>Burkholderiales</taxon>
        <taxon>Oxalobacteraceae</taxon>
        <taxon>Telluria group</taxon>
        <taxon>Massilia</taxon>
    </lineage>
</organism>